<dbReference type="SUPFAM" id="SSF50370">
    <property type="entry name" value="Ricin B-like lectins"/>
    <property type="match status" value="2"/>
</dbReference>
<dbReference type="Proteomes" id="UP001221757">
    <property type="component" value="Unassembled WGS sequence"/>
</dbReference>
<accession>A0AAD7G0N8</accession>
<comment type="caution">
    <text evidence="3">The sequence shown here is derived from an EMBL/GenBank/DDBJ whole genome shotgun (WGS) entry which is preliminary data.</text>
</comment>
<protein>
    <submittedName>
        <fullName evidence="3">Ricin B lectin domain-containing protein</fullName>
    </submittedName>
</protein>
<evidence type="ECO:0000313" key="3">
    <source>
        <dbReference type="EMBL" id="KAJ7654915.1"/>
    </source>
</evidence>
<dbReference type="Pfam" id="PF00652">
    <property type="entry name" value="Ricin_B_lectin"/>
    <property type="match status" value="2"/>
</dbReference>
<evidence type="ECO:0000313" key="4">
    <source>
        <dbReference type="Proteomes" id="UP001221757"/>
    </source>
</evidence>
<dbReference type="CDD" id="cd00161">
    <property type="entry name" value="beta-trefoil_Ricin-like"/>
    <property type="match status" value="1"/>
</dbReference>
<proteinExistence type="predicted"/>
<feature type="domain" description="Ricin B lectin" evidence="2">
    <location>
        <begin position="25"/>
        <end position="159"/>
    </location>
</feature>
<dbReference type="InterPro" id="IPR035992">
    <property type="entry name" value="Ricin_B-like_lectins"/>
</dbReference>
<feature type="domain" description="Ricin B lectin" evidence="2">
    <location>
        <begin position="174"/>
        <end position="315"/>
    </location>
</feature>
<evidence type="ECO:0000259" key="2">
    <source>
        <dbReference type="SMART" id="SM00458"/>
    </source>
</evidence>
<keyword evidence="4" id="KW-1185">Reference proteome</keyword>
<name>A0AAD7G0N8_MYCRO</name>
<dbReference type="PROSITE" id="PS50231">
    <property type="entry name" value="RICIN_B_LECTIN"/>
    <property type="match status" value="2"/>
</dbReference>
<organism evidence="3 4">
    <name type="scientific">Mycena rosella</name>
    <name type="common">Pink bonnet</name>
    <name type="synonym">Agaricus rosellus</name>
    <dbReference type="NCBI Taxonomy" id="1033263"/>
    <lineage>
        <taxon>Eukaryota</taxon>
        <taxon>Fungi</taxon>
        <taxon>Dikarya</taxon>
        <taxon>Basidiomycota</taxon>
        <taxon>Agaricomycotina</taxon>
        <taxon>Agaricomycetes</taxon>
        <taxon>Agaricomycetidae</taxon>
        <taxon>Agaricales</taxon>
        <taxon>Marasmiineae</taxon>
        <taxon>Mycenaceae</taxon>
        <taxon>Mycena</taxon>
    </lineage>
</organism>
<dbReference type="Gene3D" id="2.80.10.50">
    <property type="match status" value="2"/>
</dbReference>
<reference evidence="3" key="1">
    <citation type="submission" date="2023-03" db="EMBL/GenBank/DDBJ databases">
        <title>Massive genome expansion in bonnet fungi (Mycena s.s.) driven by repeated elements and novel gene families across ecological guilds.</title>
        <authorList>
            <consortium name="Lawrence Berkeley National Laboratory"/>
            <person name="Harder C.B."/>
            <person name="Miyauchi S."/>
            <person name="Viragh M."/>
            <person name="Kuo A."/>
            <person name="Thoen E."/>
            <person name="Andreopoulos B."/>
            <person name="Lu D."/>
            <person name="Skrede I."/>
            <person name="Drula E."/>
            <person name="Henrissat B."/>
            <person name="Morin E."/>
            <person name="Kohler A."/>
            <person name="Barry K."/>
            <person name="LaButti K."/>
            <person name="Morin E."/>
            <person name="Salamov A."/>
            <person name="Lipzen A."/>
            <person name="Mereny Z."/>
            <person name="Hegedus B."/>
            <person name="Baldrian P."/>
            <person name="Stursova M."/>
            <person name="Weitz H."/>
            <person name="Taylor A."/>
            <person name="Grigoriev I.V."/>
            <person name="Nagy L.G."/>
            <person name="Martin F."/>
            <person name="Kauserud H."/>
        </authorList>
    </citation>
    <scope>NUCLEOTIDE SEQUENCE</scope>
    <source>
        <strain evidence="3">CBHHK067</strain>
    </source>
</reference>
<dbReference type="AlphaFoldDB" id="A0AAD7G0N8"/>
<feature type="signal peptide" evidence="1">
    <location>
        <begin position="1"/>
        <end position="18"/>
    </location>
</feature>
<dbReference type="SMART" id="SM00458">
    <property type="entry name" value="RICIN"/>
    <property type="match status" value="2"/>
</dbReference>
<feature type="chain" id="PRO_5041936530" evidence="1">
    <location>
        <begin position="19"/>
        <end position="319"/>
    </location>
</feature>
<sequence length="319" mass="33491">MISSTLVAFSALILSASAVQIQSKNPSFYNAGIQGCASVAENTDGEAVVIHDCNTEALGNQDWTATFAVRGNTNPAPITIFGDKCLDVTGGVNADGTKLQIWTCSGGPNQQWVNTLDGTFQWSGTNKCVDLTDGKITDGTALQIYTCDTTNNNQKWAQSANPHAQGPQILLGGNPQVQPAPITGQPFCVGAADNTDGAEVILVGCGISNAGSAFPNANYTFLAPFAPLSGTISTFGNKCIDVPNGSTANGVKLQIWTCAAGNTNQMFTIHSQQVEWKGTGKCLDLTNGNSTIGNPIQLWDCAVPDNNVNQDWRLDTVQV</sequence>
<dbReference type="InterPro" id="IPR000772">
    <property type="entry name" value="Ricin_B_lectin"/>
</dbReference>
<gene>
    <name evidence="3" type="ORF">B0H17DRAFT_1099282</name>
</gene>
<evidence type="ECO:0000256" key="1">
    <source>
        <dbReference type="SAM" id="SignalP"/>
    </source>
</evidence>
<keyword evidence="1" id="KW-0732">Signal</keyword>
<dbReference type="EMBL" id="JARKIE010000314">
    <property type="protein sequence ID" value="KAJ7654915.1"/>
    <property type="molecule type" value="Genomic_DNA"/>
</dbReference>